<dbReference type="InterPro" id="IPR006171">
    <property type="entry name" value="TOPRIM_dom"/>
</dbReference>
<evidence type="ECO:0000256" key="2">
    <source>
        <dbReference type="ARBA" id="ARBA00022517"/>
    </source>
</evidence>
<evidence type="ECO:0000256" key="8">
    <source>
        <dbReference type="ARBA" id="ARBA00022801"/>
    </source>
</evidence>
<dbReference type="InterPro" id="IPR034141">
    <property type="entry name" value="TOPRIM_RNase_M5-like"/>
</dbReference>
<keyword evidence="5" id="KW-0479">Metal-binding</keyword>
<evidence type="ECO:0000256" key="1">
    <source>
        <dbReference type="ARBA" id="ARBA00022490"/>
    </source>
</evidence>
<dbReference type="EC" id="3.1.26.8" evidence="11 12"/>
<dbReference type="GO" id="GO:0019843">
    <property type="term" value="F:rRNA binding"/>
    <property type="evidence" value="ECO:0007669"/>
    <property type="project" value="UniProtKB-KW"/>
</dbReference>
<dbReference type="SMART" id="SM00493">
    <property type="entry name" value="TOPRIM"/>
    <property type="match status" value="1"/>
</dbReference>
<dbReference type="AlphaFoldDB" id="A0A0J8GAC7"/>
<proteinExistence type="inferred from homology"/>
<comment type="similarity">
    <text evidence="11">Belongs to the ribonuclease M5 family.</text>
</comment>
<evidence type="ECO:0000256" key="6">
    <source>
        <dbReference type="ARBA" id="ARBA00022730"/>
    </source>
</evidence>
<reference evidence="14 15" key="1">
    <citation type="journal article" date="2015" name="Genome Biol. Evol.">
        <title>Comparative Genomics of Listeria Sensu Lato: Genus-Wide Differences in Evolutionary Dynamics and the Progressive Gain of Complex, Potentially Pathogenicity-Related Traits through Lateral Gene Transfer.</title>
        <authorList>
            <person name="Chiara M."/>
            <person name="Caruso M."/>
            <person name="D'Erchia A.M."/>
            <person name="Manzari C."/>
            <person name="Fraccalvieri R."/>
            <person name="Goffredo E."/>
            <person name="Latorre L."/>
            <person name="Miccolupo A."/>
            <person name="Padalino I."/>
            <person name="Santagada G."/>
            <person name="Chiocco D."/>
            <person name="Pesole G."/>
            <person name="Horner D.S."/>
            <person name="Parisi A."/>
        </authorList>
    </citation>
    <scope>NUCLEOTIDE SEQUENCE [LARGE SCALE GENOMIC DNA]</scope>
    <source>
        <strain evidence="14 15">1991</strain>
    </source>
</reference>
<feature type="domain" description="Toprim" evidence="13">
    <location>
        <begin position="7"/>
        <end position="90"/>
    </location>
</feature>
<dbReference type="NCBIfam" id="TIGR00334">
    <property type="entry name" value="5S_RNA_mat_M5"/>
    <property type="match status" value="1"/>
</dbReference>
<evidence type="ECO:0000259" key="13">
    <source>
        <dbReference type="PROSITE" id="PS50880"/>
    </source>
</evidence>
<dbReference type="Pfam" id="PF01751">
    <property type="entry name" value="Toprim"/>
    <property type="match status" value="1"/>
</dbReference>
<evidence type="ECO:0000313" key="15">
    <source>
        <dbReference type="Proteomes" id="UP000052258"/>
    </source>
</evidence>
<keyword evidence="1 11" id="KW-0963">Cytoplasm</keyword>
<accession>A0A0J8GAC7</accession>
<dbReference type="EMBL" id="AZHO01000040">
    <property type="protein sequence ID" value="KMT57758.1"/>
    <property type="molecule type" value="Genomic_DNA"/>
</dbReference>
<keyword evidence="15" id="KW-1185">Reference proteome</keyword>
<evidence type="ECO:0000256" key="7">
    <source>
        <dbReference type="ARBA" id="ARBA00022759"/>
    </source>
</evidence>
<dbReference type="InterPro" id="IPR025156">
    <property type="entry name" value="RNase_M5_C"/>
</dbReference>
<comment type="catalytic activity">
    <reaction evidence="11">
        <text>Endonucleolytic cleavage of RNA, removing 21 and 42 nucleotides, respectively, from the 5'- and 3'-termini of a 5S-rRNA precursor.</text>
        <dbReference type="EC" id="3.1.26.8"/>
    </reaction>
</comment>
<evidence type="ECO:0000256" key="10">
    <source>
        <dbReference type="ARBA" id="ARBA00022884"/>
    </source>
</evidence>
<dbReference type="Pfam" id="PF13331">
    <property type="entry name" value="DUF4093"/>
    <property type="match status" value="1"/>
</dbReference>
<dbReference type="InterPro" id="IPR004466">
    <property type="entry name" value="RNase_M5"/>
</dbReference>
<dbReference type="GO" id="GO:0043822">
    <property type="term" value="F:ribonuclease M5 activity"/>
    <property type="evidence" value="ECO:0007669"/>
    <property type="project" value="UniProtKB-UniRule"/>
</dbReference>
<comment type="function">
    <text evidence="11">Required for correct processing of both the 5' and 3' ends of 5S rRNA precursor. Cleaves both sides of a double-stranded region yielding mature 5S rRNA in one step.</text>
</comment>
<keyword evidence="8 11" id="KW-0378">Hydrolase</keyword>
<evidence type="ECO:0000256" key="9">
    <source>
        <dbReference type="ARBA" id="ARBA00022842"/>
    </source>
</evidence>
<dbReference type="GO" id="GO:0005737">
    <property type="term" value="C:cytoplasm"/>
    <property type="evidence" value="ECO:0007669"/>
    <property type="project" value="UniProtKB-SubCell"/>
</dbReference>
<keyword evidence="7 11" id="KW-0255">Endonuclease</keyword>
<comment type="subcellular location">
    <subcellularLocation>
        <location evidence="11">Cytoplasm</location>
    </subcellularLocation>
</comment>
<dbReference type="PANTHER" id="PTHR39156:SF1">
    <property type="entry name" value="RIBONUCLEASE M5"/>
    <property type="match status" value="1"/>
</dbReference>
<gene>
    <name evidence="11" type="primary">rnmV</name>
    <name evidence="14" type="ORF">X560_2671</name>
</gene>
<keyword evidence="3 11" id="KW-0698">rRNA processing</keyword>
<organism evidence="14 15">
    <name type="scientific">Listeria fleischmannii 1991</name>
    <dbReference type="NCBI Taxonomy" id="1430899"/>
    <lineage>
        <taxon>Bacteria</taxon>
        <taxon>Bacillati</taxon>
        <taxon>Bacillota</taxon>
        <taxon>Bacilli</taxon>
        <taxon>Bacillales</taxon>
        <taxon>Listeriaceae</taxon>
        <taxon>Listeria</taxon>
    </lineage>
</organism>
<protein>
    <recommendedName>
        <fullName evidence="11 12">Ribonuclease M5</fullName>
        <ecNumber evidence="11 12">3.1.26.8</ecNumber>
    </recommendedName>
    <alternativeName>
        <fullName evidence="11">RNase M5</fullName>
    </alternativeName>
    <alternativeName>
        <fullName evidence="11">Ribosomal RNA terminal maturase M5</fullName>
    </alternativeName>
</protein>
<keyword evidence="2 11" id="KW-0690">Ribosome biogenesis</keyword>
<evidence type="ECO:0000256" key="4">
    <source>
        <dbReference type="ARBA" id="ARBA00022722"/>
    </source>
</evidence>
<dbReference type="CDD" id="cd01027">
    <property type="entry name" value="TOPRIM_RNase_M5_like"/>
    <property type="match status" value="1"/>
</dbReference>
<dbReference type="Gene3D" id="3.40.1360.10">
    <property type="match status" value="1"/>
</dbReference>
<evidence type="ECO:0000256" key="5">
    <source>
        <dbReference type="ARBA" id="ARBA00022723"/>
    </source>
</evidence>
<evidence type="ECO:0000256" key="12">
    <source>
        <dbReference type="NCBIfam" id="TIGR00334"/>
    </source>
</evidence>
<dbReference type="PANTHER" id="PTHR39156">
    <property type="entry name" value="RIBONUCLEASE M5"/>
    <property type="match status" value="1"/>
</dbReference>
<keyword evidence="9" id="KW-0460">Magnesium</keyword>
<evidence type="ECO:0000256" key="11">
    <source>
        <dbReference type="HAMAP-Rule" id="MF_01469"/>
    </source>
</evidence>
<keyword evidence="6 11" id="KW-0699">rRNA-binding</keyword>
<dbReference type="HAMAP" id="MF_01469">
    <property type="entry name" value="RNase_M5"/>
    <property type="match status" value="1"/>
</dbReference>
<dbReference type="Proteomes" id="UP000052258">
    <property type="component" value="Unassembled WGS sequence"/>
</dbReference>
<evidence type="ECO:0000313" key="14">
    <source>
        <dbReference type="EMBL" id="KMT57758.1"/>
    </source>
</evidence>
<dbReference type="GO" id="GO:0046872">
    <property type="term" value="F:metal ion binding"/>
    <property type="evidence" value="ECO:0007669"/>
    <property type="project" value="UniProtKB-KW"/>
</dbReference>
<keyword evidence="4 11" id="KW-0540">Nuclease</keyword>
<dbReference type="GO" id="GO:0006364">
    <property type="term" value="P:rRNA processing"/>
    <property type="evidence" value="ECO:0007669"/>
    <property type="project" value="UniProtKB-UniRule"/>
</dbReference>
<comment type="caution">
    <text evidence="14">The sequence shown here is derived from an EMBL/GenBank/DDBJ whole genome shotgun (WGS) entry which is preliminary data.</text>
</comment>
<keyword evidence="10 11" id="KW-0694">RNA-binding</keyword>
<name>A0A0J8GAC7_9LIST</name>
<evidence type="ECO:0000256" key="3">
    <source>
        <dbReference type="ARBA" id="ARBA00022552"/>
    </source>
</evidence>
<dbReference type="FunFam" id="3.40.1360.10:FF:000006">
    <property type="entry name" value="Ribonuclease M5"/>
    <property type="match status" value="1"/>
</dbReference>
<dbReference type="SUPFAM" id="SSF110455">
    <property type="entry name" value="Toprim domain"/>
    <property type="match status" value="1"/>
</dbReference>
<sequence length="190" mass="21004">MEKPIIQEIIVVEGRDDTTALNRAVIADTIETGGSAINQKILEEIKHAKEKRGVIIFTDPDFPGEKIRKTIEAYVPGCKHAFIERKDALPKSGRGLGVEHASVEVIQNALLSYQTSGETANETLVPREKIIASGLLFGAGAKLRREKLGDFLRIGYTNGKQLEARLKMFGITETEFDEALQAVLQEEKNE</sequence>
<dbReference type="PATRIC" id="fig|1430899.3.peg.2722"/>
<dbReference type="PROSITE" id="PS50880">
    <property type="entry name" value="TOPRIM"/>
    <property type="match status" value="1"/>
</dbReference>